<dbReference type="Proteomes" id="UP000326924">
    <property type="component" value="Unassembled WGS sequence"/>
</dbReference>
<gene>
    <name evidence="1" type="ORF">FN846DRAFT_914778</name>
</gene>
<protein>
    <submittedName>
        <fullName evidence="1">Uncharacterized protein</fullName>
    </submittedName>
</protein>
<proteinExistence type="predicted"/>
<sequence>GTDLGRFLVEHGVEVSPTGAYTGYEWMFDGFPADRAIVGVYRTFSDENDDAYVGMQRSDEDDDDYVVMLRWELPW</sequence>
<accession>A0A5J5EDQ8</accession>
<name>A0A5J5EDQ8_9PEZI</name>
<comment type="caution">
    <text evidence="1">The sequence shown here is derived from an EMBL/GenBank/DDBJ whole genome shotgun (WGS) entry which is preliminary data.</text>
</comment>
<dbReference type="InParanoid" id="A0A5J5EDQ8"/>
<dbReference type="AlphaFoldDB" id="A0A5J5EDQ8"/>
<evidence type="ECO:0000313" key="1">
    <source>
        <dbReference type="EMBL" id="KAA8892858.1"/>
    </source>
</evidence>
<keyword evidence="2" id="KW-1185">Reference proteome</keyword>
<dbReference type="EMBL" id="VXIS01000566">
    <property type="protein sequence ID" value="KAA8892858.1"/>
    <property type="molecule type" value="Genomic_DNA"/>
</dbReference>
<reference evidence="1 2" key="1">
    <citation type="submission" date="2019-09" db="EMBL/GenBank/DDBJ databases">
        <title>Draft genome of the ectomycorrhizal ascomycete Sphaerosporella brunnea.</title>
        <authorList>
            <consortium name="DOE Joint Genome Institute"/>
            <person name="Benucci G.M."/>
            <person name="Marozzi G."/>
            <person name="Antonielli L."/>
            <person name="Sanchez S."/>
            <person name="Marco P."/>
            <person name="Wang X."/>
            <person name="Falini L.B."/>
            <person name="Barry K."/>
            <person name="Haridas S."/>
            <person name="Lipzen A."/>
            <person name="Labutti K."/>
            <person name="Grigoriev I.V."/>
            <person name="Murat C."/>
            <person name="Martin F."/>
            <person name="Albertini E."/>
            <person name="Donnini D."/>
            <person name="Bonito G."/>
        </authorList>
    </citation>
    <scope>NUCLEOTIDE SEQUENCE [LARGE SCALE GENOMIC DNA]</scope>
    <source>
        <strain evidence="1 2">Sb_GMNB300</strain>
    </source>
</reference>
<feature type="non-terminal residue" evidence="1">
    <location>
        <position position="1"/>
    </location>
</feature>
<evidence type="ECO:0000313" key="2">
    <source>
        <dbReference type="Proteomes" id="UP000326924"/>
    </source>
</evidence>
<organism evidence="1 2">
    <name type="scientific">Sphaerosporella brunnea</name>
    <dbReference type="NCBI Taxonomy" id="1250544"/>
    <lineage>
        <taxon>Eukaryota</taxon>
        <taxon>Fungi</taxon>
        <taxon>Dikarya</taxon>
        <taxon>Ascomycota</taxon>
        <taxon>Pezizomycotina</taxon>
        <taxon>Pezizomycetes</taxon>
        <taxon>Pezizales</taxon>
        <taxon>Pyronemataceae</taxon>
        <taxon>Sphaerosporella</taxon>
    </lineage>
</organism>